<evidence type="ECO:0000259" key="2">
    <source>
        <dbReference type="Pfam" id="PF01370"/>
    </source>
</evidence>
<dbReference type="CDD" id="cd05266">
    <property type="entry name" value="SDR_a4"/>
    <property type="match status" value="1"/>
</dbReference>
<reference evidence="3 4" key="1">
    <citation type="submission" date="2018-04" db="EMBL/GenBank/DDBJ databases">
        <title>Genomic Encyclopedia of Type Strains, Phase III (KMG-III): the genomes of soil and plant-associated and newly described type strains.</title>
        <authorList>
            <person name="Whitman W."/>
        </authorList>
    </citation>
    <scope>NUCLEOTIDE SEQUENCE [LARGE SCALE GENOMIC DNA]</scope>
    <source>
        <strain evidence="3 4">KA25</strain>
    </source>
</reference>
<dbReference type="Pfam" id="PF01370">
    <property type="entry name" value="Epimerase"/>
    <property type="match status" value="1"/>
</dbReference>
<evidence type="ECO:0000313" key="3">
    <source>
        <dbReference type="EMBL" id="PTR18763.1"/>
    </source>
</evidence>
<dbReference type="InterPro" id="IPR036291">
    <property type="entry name" value="NAD(P)-bd_dom_sf"/>
</dbReference>
<keyword evidence="1" id="KW-0520">NAD</keyword>
<evidence type="ECO:0000256" key="1">
    <source>
        <dbReference type="ARBA" id="ARBA00023027"/>
    </source>
</evidence>
<dbReference type="OrthoDB" id="9808276at2"/>
<dbReference type="EMBL" id="QAOT01000007">
    <property type="protein sequence ID" value="PTR18763.1"/>
    <property type="molecule type" value="Genomic_DNA"/>
</dbReference>
<organism evidence="3 4">
    <name type="scientific">Cereibacter azotoformans</name>
    <dbReference type="NCBI Taxonomy" id="43057"/>
    <lineage>
        <taxon>Bacteria</taxon>
        <taxon>Pseudomonadati</taxon>
        <taxon>Pseudomonadota</taxon>
        <taxon>Alphaproteobacteria</taxon>
        <taxon>Rhodobacterales</taxon>
        <taxon>Paracoccaceae</taxon>
        <taxon>Cereibacter</taxon>
    </lineage>
</organism>
<comment type="caution">
    <text evidence="3">The sequence shown here is derived from an EMBL/GenBank/DDBJ whole genome shotgun (WGS) entry which is preliminary data.</text>
</comment>
<dbReference type="SUPFAM" id="SSF51735">
    <property type="entry name" value="NAD(P)-binding Rossmann-fold domains"/>
    <property type="match status" value="1"/>
</dbReference>
<dbReference type="Proteomes" id="UP000244060">
    <property type="component" value="Unassembled WGS sequence"/>
</dbReference>
<feature type="domain" description="NAD-dependent epimerase/dehydratase" evidence="2">
    <location>
        <begin position="86"/>
        <end position="202"/>
    </location>
</feature>
<evidence type="ECO:0000313" key="4">
    <source>
        <dbReference type="Proteomes" id="UP000244060"/>
    </source>
</evidence>
<protein>
    <submittedName>
        <fullName evidence="3">Nucleoside-diphosphate-sugar epimerase</fullName>
    </submittedName>
</protein>
<dbReference type="Gene3D" id="3.40.50.720">
    <property type="entry name" value="NAD(P)-binding Rossmann-like Domain"/>
    <property type="match status" value="1"/>
</dbReference>
<dbReference type="PANTHER" id="PTHR43574">
    <property type="entry name" value="EPIMERASE-RELATED"/>
    <property type="match status" value="1"/>
</dbReference>
<name>A0A2T5K8M7_9RHOB</name>
<accession>A0A2T5K8M7</accession>
<proteinExistence type="predicted"/>
<gene>
    <name evidence="3" type="ORF">C8J28_107188</name>
</gene>
<sequence length="279" mass="30210">MKTLLSLGHGYSAQALARRLLPAGWRVIGTTRSAAKADALRAQGIEPLLWPGDPGPALAQATHILASAAPGPEGDPFLATHASRMAEARPEWVGYLSTTGVYGDHQGGWVDEDTALTPSTERGRSRVAAERQWQALGLPLHIFRLAGIYGPGRGPFEKVRDGTARRIVKPGQVFSRIHVEDIAQVLEASIRHPEPGAIYNVCDDDPAPPEDVLGYAAELIGLPPPPEVPYDEAEMTPMARSFYAESKRVRNDRIKERLGVRLIHPDYRSGLRALLATGG</sequence>
<dbReference type="RefSeq" id="WP_101339616.1">
    <property type="nucleotide sequence ID" value="NZ_CP090021.1"/>
</dbReference>
<dbReference type="AlphaFoldDB" id="A0A2T5K8M7"/>
<dbReference type="InterPro" id="IPR001509">
    <property type="entry name" value="Epimerase_deHydtase"/>
</dbReference>
<keyword evidence="4" id="KW-1185">Reference proteome</keyword>